<dbReference type="RefSeq" id="WP_114487287.1">
    <property type="nucleotide sequence ID" value="NZ_CBCSHM010000041.1"/>
</dbReference>
<dbReference type="SUPFAM" id="SSF50341">
    <property type="entry name" value="CheW-like"/>
    <property type="match status" value="1"/>
</dbReference>
<dbReference type="InterPro" id="IPR036061">
    <property type="entry name" value="CheW-like_dom_sf"/>
</dbReference>
<dbReference type="EMBL" id="QPIJ01000030">
    <property type="protein sequence ID" value="RCV89626.1"/>
    <property type="molecule type" value="Genomic_DNA"/>
</dbReference>
<dbReference type="GO" id="GO:0006935">
    <property type="term" value="P:chemotaxis"/>
    <property type="evidence" value="ECO:0007669"/>
    <property type="project" value="InterPro"/>
</dbReference>
<dbReference type="Proteomes" id="UP000253204">
    <property type="component" value="Unassembled WGS sequence"/>
</dbReference>
<dbReference type="GO" id="GO:0007165">
    <property type="term" value="P:signal transduction"/>
    <property type="evidence" value="ECO:0007669"/>
    <property type="project" value="InterPro"/>
</dbReference>
<dbReference type="OrthoDB" id="6163682at2"/>
<evidence type="ECO:0008006" key="3">
    <source>
        <dbReference type="Google" id="ProtNLM"/>
    </source>
</evidence>
<gene>
    <name evidence="1" type="ORF">DU506_12710</name>
</gene>
<reference evidence="1 2" key="1">
    <citation type="submission" date="2018-07" db="EMBL/GenBank/DDBJ databases">
        <title>Halomonas rutogse sp. nov., isolated from Lake TangqianCo on Tibetan Plateau.</title>
        <authorList>
            <person name="Lu H."/>
            <person name="Xing P."/>
            <person name="Wu Q."/>
        </authorList>
    </citation>
    <scope>NUCLEOTIDE SEQUENCE [LARGE SCALE GENOMIC DNA]</scope>
    <source>
        <strain evidence="1 2">TQ8S</strain>
    </source>
</reference>
<dbReference type="AlphaFoldDB" id="A0A368TZ65"/>
<organism evidence="1 2">
    <name type="scientific">Vreelandella rituensis</name>
    <dbReference type="NCBI Taxonomy" id="2282306"/>
    <lineage>
        <taxon>Bacteria</taxon>
        <taxon>Pseudomonadati</taxon>
        <taxon>Pseudomonadota</taxon>
        <taxon>Gammaproteobacteria</taxon>
        <taxon>Oceanospirillales</taxon>
        <taxon>Halomonadaceae</taxon>
        <taxon>Vreelandella</taxon>
    </lineage>
</organism>
<comment type="caution">
    <text evidence="1">The sequence shown here is derived from an EMBL/GenBank/DDBJ whole genome shotgun (WGS) entry which is preliminary data.</text>
</comment>
<evidence type="ECO:0000313" key="2">
    <source>
        <dbReference type="Proteomes" id="UP000253204"/>
    </source>
</evidence>
<sequence length="129" mass="14302">MMQDTRVALVAFTLNSARFALEAACVQAMSDHRPKAAPAEHCHRASSLFPSRDEPSIDTSHWLTLGDDQGSWYLEVASDVELVNLPESRIHPLPALLIERRQIPALVALGDYQGELMALLDARLIRPCN</sequence>
<accession>A0A368TZ65</accession>
<evidence type="ECO:0000313" key="1">
    <source>
        <dbReference type="EMBL" id="RCV89626.1"/>
    </source>
</evidence>
<protein>
    <recommendedName>
        <fullName evidence="3">CheW-like domain-containing protein</fullName>
    </recommendedName>
</protein>
<name>A0A368TZ65_9GAMM</name>
<keyword evidence="2" id="KW-1185">Reference proteome</keyword>
<proteinExistence type="predicted"/>